<dbReference type="Gene3D" id="3.30.70.1560">
    <property type="entry name" value="Alpha-L RNA-binding motif"/>
    <property type="match status" value="1"/>
</dbReference>
<dbReference type="PROSITE" id="PS50889">
    <property type="entry name" value="S4"/>
    <property type="match status" value="1"/>
</dbReference>
<evidence type="ECO:0000256" key="2">
    <source>
        <dbReference type="ARBA" id="ARBA00023235"/>
    </source>
</evidence>
<dbReference type="OrthoDB" id="440619at2759"/>
<dbReference type="GO" id="GO:0006364">
    <property type="term" value="P:rRNA processing"/>
    <property type="evidence" value="ECO:0007669"/>
    <property type="project" value="UniProtKB-ARBA"/>
</dbReference>
<dbReference type="EMBL" id="LSYV01000004">
    <property type="protein sequence ID" value="KXZ55145.1"/>
    <property type="molecule type" value="Genomic_DNA"/>
</dbReference>
<dbReference type="SUPFAM" id="SSF55174">
    <property type="entry name" value="Alpha-L RNA-binding motif"/>
    <property type="match status" value="1"/>
</dbReference>
<dbReference type="SMART" id="SM00363">
    <property type="entry name" value="S4"/>
    <property type="match status" value="1"/>
</dbReference>
<dbReference type="InterPro" id="IPR020094">
    <property type="entry name" value="TruA/RsuA/RluB/E/F_N"/>
</dbReference>
<proteinExistence type="inferred from homology"/>
<organism evidence="6 7">
    <name type="scientific">Gonium pectorale</name>
    <name type="common">Green alga</name>
    <dbReference type="NCBI Taxonomy" id="33097"/>
    <lineage>
        <taxon>Eukaryota</taxon>
        <taxon>Viridiplantae</taxon>
        <taxon>Chlorophyta</taxon>
        <taxon>core chlorophytes</taxon>
        <taxon>Chlorophyceae</taxon>
        <taxon>CS clade</taxon>
        <taxon>Chlamydomonadales</taxon>
        <taxon>Volvocaceae</taxon>
        <taxon>Gonium</taxon>
    </lineage>
</organism>
<dbReference type="STRING" id="33097.A0A150GZA9"/>
<keyword evidence="2" id="KW-0413">Isomerase</keyword>
<dbReference type="InterPro" id="IPR050343">
    <property type="entry name" value="RsuA_PseudoU_synthase"/>
</dbReference>
<dbReference type="InterPro" id="IPR006145">
    <property type="entry name" value="PsdUridine_synth_RsuA/RluA"/>
</dbReference>
<name>A0A150GZA9_GONPE</name>
<feature type="region of interest" description="Disordered" evidence="4">
    <location>
        <begin position="98"/>
        <end position="135"/>
    </location>
</feature>
<comment type="similarity">
    <text evidence="1">Belongs to the pseudouridine synthase RsuA family.</text>
</comment>
<reference evidence="7" key="1">
    <citation type="journal article" date="2016" name="Nat. Commun.">
        <title>The Gonium pectorale genome demonstrates co-option of cell cycle regulation during the evolution of multicellularity.</title>
        <authorList>
            <person name="Hanschen E.R."/>
            <person name="Marriage T.N."/>
            <person name="Ferris P.J."/>
            <person name="Hamaji T."/>
            <person name="Toyoda A."/>
            <person name="Fujiyama A."/>
            <person name="Neme R."/>
            <person name="Noguchi H."/>
            <person name="Minakuchi Y."/>
            <person name="Suzuki M."/>
            <person name="Kawai-Toyooka H."/>
            <person name="Smith D.R."/>
            <person name="Sparks H."/>
            <person name="Anderson J."/>
            <person name="Bakaric R."/>
            <person name="Luria V."/>
            <person name="Karger A."/>
            <person name="Kirschner M.W."/>
            <person name="Durand P.M."/>
            <person name="Michod R.E."/>
            <person name="Nozaki H."/>
            <person name="Olson B.J."/>
        </authorList>
    </citation>
    <scope>NUCLEOTIDE SEQUENCE [LARGE SCALE GENOMIC DNA]</scope>
    <source>
        <strain evidence="7">NIES-2863</strain>
    </source>
</reference>
<feature type="region of interest" description="Disordered" evidence="4">
    <location>
        <begin position="1"/>
        <end position="24"/>
    </location>
</feature>
<dbReference type="SUPFAM" id="SSF55120">
    <property type="entry name" value="Pseudouridine synthase"/>
    <property type="match status" value="1"/>
</dbReference>
<comment type="caution">
    <text evidence="6">The sequence shown here is derived from an EMBL/GenBank/DDBJ whole genome shotgun (WGS) entry which is preliminary data.</text>
</comment>
<dbReference type="GO" id="GO:0001522">
    <property type="term" value="P:pseudouridine synthesis"/>
    <property type="evidence" value="ECO:0007669"/>
    <property type="project" value="InterPro"/>
</dbReference>
<dbReference type="GO" id="GO:0003723">
    <property type="term" value="F:RNA binding"/>
    <property type="evidence" value="ECO:0007669"/>
    <property type="project" value="UniProtKB-KW"/>
</dbReference>
<keyword evidence="3" id="KW-0694">RNA-binding</keyword>
<evidence type="ECO:0000256" key="3">
    <source>
        <dbReference type="PROSITE-ProRule" id="PRU00182"/>
    </source>
</evidence>
<dbReference type="Gene3D" id="3.30.70.580">
    <property type="entry name" value="Pseudouridine synthase I, catalytic domain, N-terminal subdomain"/>
    <property type="match status" value="1"/>
</dbReference>
<dbReference type="Proteomes" id="UP000075714">
    <property type="component" value="Unassembled WGS sequence"/>
</dbReference>
<dbReference type="PROSITE" id="PS01149">
    <property type="entry name" value="PSI_RSU"/>
    <property type="match status" value="1"/>
</dbReference>
<dbReference type="InterPro" id="IPR042092">
    <property type="entry name" value="PsdUridine_s_RsuA/RluB/E/F_cat"/>
</dbReference>
<evidence type="ECO:0000256" key="4">
    <source>
        <dbReference type="SAM" id="MobiDB-lite"/>
    </source>
</evidence>
<feature type="compositionally biased region" description="Low complexity" evidence="4">
    <location>
        <begin position="15"/>
        <end position="24"/>
    </location>
</feature>
<dbReference type="AlphaFoldDB" id="A0A150GZA9"/>
<evidence type="ECO:0000259" key="5">
    <source>
        <dbReference type="SMART" id="SM00363"/>
    </source>
</evidence>
<evidence type="ECO:0000313" key="7">
    <source>
        <dbReference type="Proteomes" id="UP000075714"/>
    </source>
</evidence>
<accession>A0A150GZA9</accession>
<dbReference type="InterPro" id="IPR018496">
    <property type="entry name" value="PsdUridine_synth_RsuA/RluB_CS"/>
</dbReference>
<evidence type="ECO:0000313" key="6">
    <source>
        <dbReference type="EMBL" id="KXZ55145.1"/>
    </source>
</evidence>
<dbReference type="PANTHER" id="PTHR47683:SF2">
    <property type="entry name" value="RNA-BINDING S4 DOMAIN-CONTAINING PROTEIN"/>
    <property type="match status" value="1"/>
</dbReference>
<dbReference type="Pfam" id="PF00849">
    <property type="entry name" value="PseudoU_synth_2"/>
    <property type="match status" value="1"/>
</dbReference>
<protein>
    <recommendedName>
        <fullName evidence="5">RNA-binding S4 domain-containing protein</fullName>
    </recommendedName>
</protein>
<dbReference type="PANTHER" id="PTHR47683">
    <property type="entry name" value="PSEUDOURIDINE SYNTHASE FAMILY PROTEIN-RELATED"/>
    <property type="match status" value="1"/>
</dbReference>
<gene>
    <name evidence="6" type="ORF">GPECTOR_3g295</name>
</gene>
<dbReference type="FunFam" id="3.10.290.10:FF:000003">
    <property type="entry name" value="Pseudouridine synthase"/>
    <property type="match status" value="1"/>
</dbReference>
<dbReference type="Gene3D" id="3.10.290.10">
    <property type="entry name" value="RNA-binding S4 domain"/>
    <property type="match status" value="1"/>
</dbReference>
<dbReference type="InterPro" id="IPR020103">
    <property type="entry name" value="PsdUridine_synth_cat_dom_sf"/>
</dbReference>
<sequence>MLSPARPSVLEQHVQRSNTTRSTVVVSAAVGDGPSSSGRSSDTRPRLAKVLAGCGVASRRACEGLIAEGRVRVNGRVVSEQGTTVDPSRDKVEVLRPQPEQGAQAAAASGKGRGPQQRQRDGKPGPEAAAAGASSTAAKDVWRVVPVTAFQDPEGLYYFAVNKPKGYICTSADTESRKLAVDLLSPWLDQWKRDNKGKKRLPPRLFTVGRLDVASSGLIFITNDGSWANRVIHPSSGVTKEYVVGLEQPAARSQLEKLAAGTEVAGSFVTPLEVEVLGDPTRLRIVVEEGKKHEVRELVAAADLTLRSLRRVRIGGFRLPADLGIGGYKQLKPHELRLVTDLTAQEAASVSGQTRQAAQRAAQQQRAAAAKAKLPAALRSLPAPVLERIQRVKEER</sequence>
<evidence type="ECO:0000256" key="1">
    <source>
        <dbReference type="ARBA" id="ARBA00008348"/>
    </source>
</evidence>
<dbReference type="Pfam" id="PF01479">
    <property type="entry name" value="S4"/>
    <property type="match status" value="1"/>
</dbReference>
<feature type="domain" description="RNA-binding S4" evidence="5">
    <location>
        <begin position="45"/>
        <end position="101"/>
    </location>
</feature>
<dbReference type="CDD" id="cd00165">
    <property type="entry name" value="S4"/>
    <property type="match status" value="1"/>
</dbReference>
<dbReference type="GO" id="GO:0009982">
    <property type="term" value="F:pseudouridine synthase activity"/>
    <property type="evidence" value="ECO:0007669"/>
    <property type="project" value="InterPro"/>
</dbReference>
<keyword evidence="7" id="KW-1185">Reference proteome</keyword>
<dbReference type="InterPro" id="IPR036986">
    <property type="entry name" value="S4_RNA-bd_sf"/>
</dbReference>
<dbReference type="InterPro" id="IPR002942">
    <property type="entry name" value="S4_RNA-bd"/>
</dbReference>